<dbReference type="InterPro" id="IPR026590">
    <property type="entry name" value="Ssirtuin_cat_dom"/>
</dbReference>
<gene>
    <name evidence="7" type="ORF">FM110_05090</name>
</gene>
<keyword evidence="3" id="KW-0520">NAD</keyword>
<feature type="binding site" evidence="4">
    <location>
        <position position="241"/>
    </location>
    <ligand>
        <name>Zn(2+)</name>
        <dbReference type="ChEBI" id="CHEBI:29105"/>
    </ligand>
</feature>
<dbReference type="InterPro" id="IPR003000">
    <property type="entry name" value="Sirtuin"/>
</dbReference>
<dbReference type="GO" id="GO:0017136">
    <property type="term" value="F:histone deacetylase activity, NAD-dependent"/>
    <property type="evidence" value="ECO:0007669"/>
    <property type="project" value="TreeGrafter"/>
</dbReference>
<feature type="binding site" evidence="4">
    <location>
        <position position="186"/>
    </location>
    <ligand>
        <name>Zn(2+)</name>
        <dbReference type="ChEBI" id="CHEBI:29105"/>
    </ligand>
</feature>
<proteinExistence type="predicted"/>
<dbReference type="Pfam" id="PF02146">
    <property type="entry name" value="SIR2"/>
    <property type="match status" value="1"/>
</dbReference>
<dbReference type="EC" id="2.3.1.286" evidence="1"/>
<name>A0A1X6WXR8_9MICO</name>
<keyword evidence="8" id="KW-1185">Reference proteome</keyword>
<evidence type="ECO:0000256" key="3">
    <source>
        <dbReference type="ARBA" id="ARBA00023027"/>
    </source>
</evidence>
<evidence type="ECO:0000256" key="1">
    <source>
        <dbReference type="ARBA" id="ARBA00012928"/>
    </source>
</evidence>
<feature type="domain" description="Deacetylase sirtuin-type" evidence="6">
    <location>
        <begin position="56"/>
        <end position="336"/>
    </location>
</feature>
<dbReference type="InterPro" id="IPR026591">
    <property type="entry name" value="Sirtuin_cat_small_dom_sf"/>
</dbReference>
<feature type="active site" description="Proton acceptor" evidence="4">
    <location>
        <position position="175"/>
    </location>
</feature>
<dbReference type="Proteomes" id="UP000195981">
    <property type="component" value="Unassembled WGS sequence"/>
</dbReference>
<dbReference type="GO" id="GO:0070403">
    <property type="term" value="F:NAD+ binding"/>
    <property type="evidence" value="ECO:0007669"/>
    <property type="project" value="InterPro"/>
</dbReference>
<dbReference type="GO" id="GO:0046872">
    <property type="term" value="F:metal ion binding"/>
    <property type="evidence" value="ECO:0007669"/>
    <property type="project" value="UniProtKB-KW"/>
</dbReference>
<dbReference type="PANTHER" id="PTHR11085">
    <property type="entry name" value="NAD-DEPENDENT PROTEIN DEACYLASE SIRTUIN-5, MITOCHONDRIAL-RELATED"/>
    <property type="match status" value="1"/>
</dbReference>
<dbReference type="PROSITE" id="PS50305">
    <property type="entry name" value="SIRTUIN"/>
    <property type="match status" value="1"/>
</dbReference>
<dbReference type="Gene3D" id="3.40.50.1220">
    <property type="entry name" value="TPP-binding domain"/>
    <property type="match status" value="1"/>
</dbReference>
<dbReference type="AlphaFoldDB" id="A0A1X6WXR8"/>
<feature type="region of interest" description="Disordered" evidence="5">
    <location>
        <begin position="1"/>
        <end position="20"/>
    </location>
</feature>
<evidence type="ECO:0000256" key="4">
    <source>
        <dbReference type="PROSITE-ProRule" id="PRU00236"/>
    </source>
</evidence>
<keyword evidence="4" id="KW-0862">Zinc</keyword>
<evidence type="ECO:0000313" key="7">
    <source>
        <dbReference type="EMBL" id="SLM90517.1"/>
    </source>
</evidence>
<evidence type="ECO:0000259" key="6">
    <source>
        <dbReference type="PROSITE" id="PS50305"/>
    </source>
</evidence>
<evidence type="ECO:0000256" key="5">
    <source>
        <dbReference type="SAM" id="MobiDB-lite"/>
    </source>
</evidence>
<dbReference type="RefSeq" id="WP_234991920.1">
    <property type="nucleotide sequence ID" value="NZ_FWFG01000048.1"/>
</dbReference>
<dbReference type="InterPro" id="IPR050134">
    <property type="entry name" value="NAD-dep_sirtuin_deacylases"/>
</dbReference>
<feature type="binding site" evidence="4">
    <location>
        <position position="238"/>
    </location>
    <ligand>
        <name>Zn(2+)</name>
        <dbReference type="ChEBI" id="CHEBI:29105"/>
    </ligand>
</feature>
<feature type="binding site" evidence="4">
    <location>
        <position position="183"/>
    </location>
    <ligand>
        <name>Zn(2+)</name>
        <dbReference type="ChEBI" id="CHEBI:29105"/>
    </ligand>
</feature>
<sequence>MTRIEQNPAPAASTGDASGTDVGRWFATATAPGAAVARGLPRLPAWGPDPRGGYGIVSAPEVVDEALAVLRRASPAAVLTGAGMSTGAGLPDYRGADAVPRSPMTIQEFTGSDLARRRYWARATVGWSHFTRARPGRAHELLAQLGRAVPLTAVITQNVDALHQAAGSDPVIDLHGRLDTVRCLGCGAKISRAVHHERLLTMNPQVARRLPELAAETAQAPDGDAEVDRTADFRYPVCALCGGMLKPDVVFFGESAERARVDAAFEAVADSGALLVLGSSLTVMSGLRFVRRARADGLPVVIVNDGPTRGDELATVRVHGRIEDVLSTWYARLAGA</sequence>
<evidence type="ECO:0000313" key="8">
    <source>
        <dbReference type="Proteomes" id="UP000195981"/>
    </source>
</evidence>
<dbReference type="SUPFAM" id="SSF52467">
    <property type="entry name" value="DHS-like NAD/FAD-binding domain"/>
    <property type="match status" value="1"/>
</dbReference>
<dbReference type="Gene3D" id="3.30.1600.10">
    <property type="entry name" value="SIR2/SIRT2 'Small Domain"/>
    <property type="match status" value="1"/>
</dbReference>
<protein>
    <recommendedName>
        <fullName evidence="1">protein acetyllysine N-acetyltransferase</fullName>
        <ecNumber evidence="1">2.3.1.286</ecNumber>
    </recommendedName>
</protein>
<accession>A0A1X6WXR8</accession>
<reference evidence="7 8" key="1">
    <citation type="submission" date="2017-02" db="EMBL/GenBank/DDBJ databases">
        <authorList>
            <person name="Peterson S.W."/>
        </authorList>
    </citation>
    <scope>NUCLEOTIDE SEQUENCE [LARGE SCALE GENOMIC DNA]</scope>
    <source>
        <strain evidence="7 8">CIP104813</strain>
    </source>
</reference>
<organism evidence="7 8">
    <name type="scientific">Brachybacterium nesterenkovii</name>
    <dbReference type="NCBI Taxonomy" id="47847"/>
    <lineage>
        <taxon>Bacteria</taxon>
        <taxon>Bacillati</taxon>
        <taxon>Actinomycetota</taxon>
        <taxon>Actinomycetes</taxon>
        <taxon>Micrococcales</taxon>
        <taxon>Dermabacteraceae</taxon>
        <taxon>Brachybacterium</taxon>
    </lineage>
</organism>
<evidence type="ECO:0000256" key="2">
    <source>
        <dbReference type="ARBA" id="ARBA00022679"/>
    </source>
</evidence>
<dbReference type="PANTHER" id="PTHR11085:SF10">
    <property type="entry name" value="NAD-DEPENDENT PROTEIN DEACYLASE SIRTUIN-5, MITOCHONDRIAL-RELATED"/>
    <property type="match status" value="1"/>
</dbReference>
<dbReference type="InterPro" id="IPR029035">
    <property type="entry name" value="DHS-like_NAD/FAD-binding_dom"/>
</dbReference>
<dbReference type="EMBL" id="FWFG01000048">
    <property type="protein sequence ID" value="SLM90517.1"/>
    <property type="molecule type" value="Genomic_DNA"/>
</dbReference>
<keyword evidence="4" id="KW-0479">Metal-binding</keyword>
<keyword evidence="2" id="KW-0808">Transferase</keyword>